<name>A0A843WB89_COLES</name>
<evidence type="ECO:0000313" key="1">
    <source>
        <dbReference type="EMBL" id="MQM01444.1"/>
    </source>
</evidence>
<comment type="caution">
    <text evidence="1">The sequence shown here is derived from an EMBL/GenBank/DDBJ whole genome shotgun (WGS) entry which is preliminary data.</text>
</comment>
<dbReference type="Proteomes" id="UP000652761">
    <property type="component" value="Unassembled WGS sequence"/>
</dbReference>
<gene>
    <name evidence="1" type="ORF">Taro_034203</name>
</gene>
<protein>
    <submittedName>
        <fullName evidence="1">Uncharacterized protein</fullName>
    </submittedName>
</protein>
<reference evidence="1" key="1">
    <citation type="submission" date="2017-07" db="EMBL/GenBank/DDBJ databases">
        <title>Taro Niue Genome Assembly and Annotation.</title>
        <authorList>
            <person name="Atibalentja N."/>
            <person name="Keating K."/>
            <person name="Fields C.J."/>
        </authorList>
    </citation>
    <scope>NUCLEOTIDE SEQUENCE</scope>
    <source>
        <strain evidence="1">Niue_2</strain>
        <tissue evidence="1">Leaf</tissue>
    </source>
</reference>
<dbReference type="EMBL" id="NMUH01002680">
    <property type="protein sequence ID" value="MQM01444.1"/>
    <property type="molecule type" value="Genomic_DNA"/>
</dbReference>
<organism evidence="1 2">
    <name type="scientific">Colocasia esculenta</name>
    <name type="common">Wild taro</name>
    <name type="synonym">Arum esculentum</name>
    <dbReference type="NCBI Taxonomy" id="4460"/>
    <lineage>
        <taxon>Eukaryota</taxon>
        <taxon>Viridiplantae</taxon>
        <taxon>Streptophyta</taxon>
        <taxon>Embryophyta</taxon>
        <taxon>Tracheophyta</taxon>
        <taxon>Spermatophyta</taxon>
        <taxon>Magnoliopsida</taxon>
        <taxon>Liliopsida</taxon>
        <taxon>Araceae</taxon>
        <taxon>Aroideae</taxon>
        <taxon>Colocasieae</taxon>
        <taxon>Colocasia</taxon>
    </lineage>
</organism>
<feature type="non-terminal residue" evidence="1">
    <location>
        <position position="1"/>
    </location>
</feature>
<accession>A0A843WB89</accession>
<evidence type="ECO:0000313" key="2">
    <source>
        <dbReference type="Proteomes" id="UP000652761"/>
    </source>
</evidence>
<sequence>MARNQWQAMQETMAHAPPVVHLEHRGPSVMETFSRMAPPSFKGESQPLLAESWLRETKKIFRDIRCAEEDKVSLGTYMLQ</sequence>
<keyword evidence="2" id="KW-1185">Reference proteome</keyword>
<dbReference type="AlphaFoldDB" id="A0A843WB89"/>
<proteinExistence type="predicted"/>